<feature type="transmembrane region" description="Helical" evidence="2">
    <location>
        <begin position="116"/>
        <end position="137"/>
    </location>
</feature>
<feature type="transmembrane region" description="Helical" evidence="2">
    <location>
        <begin position="143"/>
        <end position="161"/>
    </location>
</feature>
<feature type="compositionally biased region" description="Polar residues" evidence="1">
    <location>
        <begin position="425"/>
        <end position="438"/>
    </location>
</feature>
<organism evidence="3 4">
    <name type="scientific">Collinsella ihumii</name>
    <dbReference type="NCBI Taxonomy" id="1720204"/>
    <lineage>
        <taxon>Bacteria</taxon>
        <taxon>Bacillati</taxon>
        <taxon>Actinomycetota</taxon>
        <taxon>Coriobacteriia</taxon>
        <taxon>Coriobacteriales</taxon>
        <taxon>Coriobacteriaceae</taxon>
        <taxon>Collinsella</taxon>
    </lineage>
</organism>
<keyword evidence="2" id="KW-1133">Transmembrane helix</keyword>
<keyword evidence="2" id="KW-0812">Transmembrane</keyword>
<protein>
    <submittedName>
        <fullName evidence="3">ABC transporter permease</fullName>
    </submittedName>
</protein>
<gene>
    <name evidence="3" type="ORF">K8U80_09045</name>
</gene>
<evidence type="ECO:0000256" key="2">
    <source>
        <dbReference type="SAM" id="Phobius"/>
    </source>
</evidence>
<dbReference type="Pfam" id="PF06541">
    <property type="entry name" value="ABC_trans_CmpB"/>
    <property type="match status" value="1"/>
</dbReference>
<reference evidence="3" key="2">
    <citation type="submission" date="2021-09" db="EMBL/GenBank/DDBJ databases">
        <authorList>
            <person name="Gilroy R."/>
        </authorList>
    </citation>
    <scope>NUCLEOTIDE SEQUENCE</scope>
    <source>
        <strain evidence="3">ChiGjej2B2-7701</strain>
    </source>
</reference>
<feature type="transmembrane region" description="Helical" evidence="2">
    <location>
        <begin position="40"/>
        <end position="69"/>
    </location>
</feature>
<feature type="transmembrane region" description="Helical" evidence="2">
    <location>
        <begin position="238"/>
        <end position="260"/>
    </location>
</feature>
<feature type="region of interest" description="Disordered" evidence="1">
    <location>
        <begin position="418"/>
        <end position="438"/>
    </location>
</feature>
<feature type="transmembrane region" description="Helical" evidence="2">
    <location>
        <begin position="81"/>
        <end position="104"/>
    </location>
</feature>
<feature type="transmembrane region" description="Helical" evidence="2">
    <location>
        <begin position="267"/>
        <end position="290"/>
    </location>
</feature>
<keyword evidence="2" id="KW-0472">Membrane</keyword>
<feature type="region of interest" description="Disordered" evidence="1">
    <location>
        <begin position="1"/>
        <end position="29"/>
    </location>
</feature>
<dbReference type="Proteomes" id="UP000746751">
    <property type="component" value="Unassembled WGS sequence"/>
</dbReference>
<accession>A0A921IT33</accession>
<sequence>MNTNASAASGLPDYDLPGNDLDPKTPTPEERKRIPRIYKVYGALCLIDGIVALPLIVLLIAVVGIVLATSPEELSIAADPTLTVVVTAINVILTLAASVLLIRFGLSLIKNQRRNAALWSEALIAITLAQILANIMLNGIGAHLIQPAIQLVILLAISVTIDPSLREERDLQVRLRNMQEREAAEEGMLGRDETGEGYIKLNFFNLFWVFMVCSVIGLVLEIIWHMTVVDPGVYQDRAGLLFGPFSPIYGVGAVLMTVALNRFYRKSFVIIFLVSAVIGGVFEFAVSWFMQTAFGAVAWDYTGQMIFGIIPDPIAMIAQGRTSTMFAGIWGFLGLVWIKLLLPRLLQVINLIPWKARYSLTSLCTVLMLVNAVMTLQALDCWFERVSDIQPSSPVEEFYAKHFDNSYMEHRFQSMTIHPDDSSRIDTSTPGEVMQPSA</sequence>
<feature type="transmembrane region" description="Helical" evidence="2">
    <location>
        <begin position="206"/>
        <end position="226"/>
    </location>
</feature>
<dbReference type="InterPro" id="IPR010540">
    <property type="entry name" value="CmpB_TMEM229"/>
</dbReference>
<evidence type="ECO:0000256" key="1">
    <source>
        <dbReference type="SAM" id="MobiDB-lite"/>
    </source>
</evidence>
<name>A0A921IT33_9ACTN</name>
<comment type="caution">
    <text evidence="3">The sequence shown here is derived from an EMBL/GenBank/DDBJ whole genome shotgun (WGS) entry which is preliminary data.</text>
</comment>
<proteinExistence type="predicted"/>
<dbReference type="AlphaFoldDB" id="A0A921IT33"/>
<reference evidence="3" key="1">
    <citation type="journal article" date="2021" name="PeerJ">
        <title>Extensive microbial diversity within the chicken gut microbiome revealed by metagenomics and culture.</title>
        <authorList>
            <person name="Gilroy R."/>
            <person name="Ravi A."/>
            <person name="Getino M."/>
            <person name="Pursley I."/>
            <person name="Horton D.L."/>
            <person name="Alikhan N.F."/>
            <person name="Baker D."/>
            <person name="Gharbi K."/>
            <person name="Hall N."/>
            <person name="Watson M."/>
            <person name="Adriaenssens E.M."/>
            <person name="Foster-Nyarko E."/>
            <person name="Jarju S."/>
            <person name="Secka A."/>
            <person name="Antonio M."/>
            <person name="Oren A."/>
            <person name="Chaudhuri R.R."/>
            <person name="La Ragione R."/>
            <person name="Hildebrand F."/>
            <person name="Pallen M.J."/>
        </authorList>
    </citation>
    <scope>NUCLEOTIDE SEQUENCE</scope>
    <source>
        <strain evidence="3">ChiGjej2B2-7701</strain>
    </source>
</reference>
<dbReference type="EMBL" id="DYVF01000052">
    <property type="protein sequence ID" value="HJG31523.1"/>
    <property type="molecule type" value="Genomic_DNA"/>
</dbReference>
<evidence type="ECO:0000313" key="4">
    <source>
        <dbReference type="Proteomes" id="UP000746751"/>
    </source>
</evidence>
<evidence type="ECO:0000313" key="3">
    <source>
        <dbReference type="EMBL" id="HJG31523.1"/>
    </source>
</evidence>
<feature type="transmembrane region" description="Helical" evidence="2">
    <location>
        <begin position="325"/>
        <end position="346"/>
    </location>
</feature>